<reference evidence="2 3" key="1">
    <citation type="submission" date="2017-05" db="EMBL/GenBank/DDBJ databases">
        <authorList>
            <person name="Varghese N."/>
            <person name="Submissions S."/>
        </authorList>
    </citation>
    <scope>NUCLEOTIDE SEQUENCE [LARGE SCALE GENOMIC DNA]</scope>
    <source>
        <strain evidence="2 3">DSM 26001</strain>
    </source>
</reference>
<name>A0ABY1Q071_9BURK</name>
<organism evidence="2 3">
    <name type="scientific">Noviherbaspirillum suwonense</name>
    <dbReference type="NCBI Taxonomy" id="1224511"/>
    <lineage>
        <taxon>Bacteria</taxon>
        <taxon>Pseudomonadati</taxon>
        <taxon>Pseudomonadota</taxon>
        <taxon>Betaproteobacteria</taxon>
        <taxon>Burkholderiales</taxon>
        <taxon>Oxalobacteraceae</taxon>
        <taxon>Noviherbaspirillum</taxon>
    </lineage>
</organism>
<gene>
    <name evidence="2" type="ORF">SAMN06295970_104105</name>
</gene>
<keyword evidence="1" id="KW-0732">Signal</keyword>
<dbReference type="RefSeq" id="WP_283441673.1">
    <property type="nucleotide sequence ID" value="NZ_FXUL01000004.1"/>
</dbReference>
<feature type="chain" id="PRO_5045935112" evidence="1">
    <location>
        <begin position="25"/>
        <end position="160"/>
    </location>
</feature>
<dbReference type="Pfam" id="PF07813">
    <property type="entry name" value="LTXXQ"/>
    <property type="match status" value="1"/>
</dbReference>
<dbReference type="Proteomes" id="UP001158049">
    <property type="component" value="Unassembled WGS sequence"/>
</dbReference>
<evidence type="ECO:0000313" key="3">
    <source>
        <dbReference type="Proteomes" id="UP001158049"/>
    </source>
</evidence>
<proteinExistence type="predicted"/>
<dbReference type="InterPro" id="IPR012899">
    <property type="entry name" value="LTXXQ"/>
</dbReference>
<comment type="caution">
    <text evidence="2">The sequence shown here is derived from an EMBL/GenBank/DDBJ whole genome shotgun (WGS) entry which is preliminary data.</text>
</comment>
<protein>
    <submittedName>
        <fullName evidence="2">LTXXQ motif family protein</fullName>
    </submittedName>
</protein>
<evidence type="ECO:0000256" key="1">
    <source>
        <dbReference type="SAM" id="SignalP"/>
    </source>
</evidence>
<feature type="signal peptide" evidence="1">
    <location>
        <begin position="1"/>
        <end position="24"/>
    </location>
</feature>
<evidence type="ECO:0000313" key="2">
    <source>
        <dbReference type="EMBL" id="SMP54964.1"/>
    </source>
</evidence>
<keyword evidence="3" id="KW-1185">Reference proteome</keyword>
<sequence length="160" mass="17479">MKQLHARMISGFIAAAALSTAVYAAPPAPEQGGPDRGAMQGMHQEHKGGDFKERIARRQAVLHDKLKLTGTQEAAWKTYIAAATPPAPPARPDRAQWEKLSAPERMEKMMTMMKEREGHMATHLAAMKTFYATLSPLQQQIFNDNVGGGMRGHGHGHGRG</sequence>
<dbReference type="EMBL" id="FXUL01000004">
    <property type="protein sequence ID" value="SMP54964.1"/>
    <property type="molecule type" value="Genomic_DNA"/>
</dbReference>
<accession>A0ABY1Q071</accession>